<keyword evidence="1" id="KW-0812">Transmembrane</keyword>
<reference evidence="2 3" key="1">
    <citation type="journal article" date="2021" name="Elife">
        <title>Chloroplast acquisition without the gene transfer in kleptoplastic sea slugs, Plakobranchus ocellatus.</title>
        <authorList>
            <person name="Maeda T."/>
            <person name="Takahashi S."/>
            <person name="Yoshida T."/>
            <person name="Shimamura S."/>
            <person name="Takaki Y."/>
            <person name="Nagai Y."/>
            <person name="Toyoda A."/>
            <person name="Suzuki Y."/>
            <person name="Arimoto A."/>
            <person name="Ishii H."/>
            <person name="Satoh N."/>
            <person name="Nishiyama T."/>
            <person name="Hasebe M."/>
            <person name="Maruyama T."/>
            <person name="Minagawa J."/>
            <person name="Obokata J."/>
            <person name="Shigenobu S."/>
        </authorList>
    </citation>
    <scope>NUCLEOTIDE SEQUENCE [LARGE SCALE GENOMIC DNA]</scope>
</reference>
<evidence type="ECO:0000313" key="3">
    <source>
        <dbReference type="Proteomes" id="UP000735302"/>
    </source>
</evidence>
<dbReference type="EMBL" id="BLXT01003745">
    <property type="protein sequence ID" value="GFO04951.1"/>
    <property type="molecule type" value="Genomic_DNA"/>
</dbReference>
<organism evidence="2 3">
    <name type="scientific">Plakobranchus ocellatus</name>
    <dbReference type="NCBI Taxonomy" id="259542"/>
    <lineage>
        <taxon>Eukaryota</taxon>
        <taxon>Metazoa</taxon>
        <taxon>Spiralia</taxon>
        <taxon>Lophotrochozoa</taxon>
        <taxon>Mollusca</taxon>
        <taxon>Gastropoda</taxon>
        <taxon>Heterobranchia</taxon>
        <taxon>Euthyneura</taxon>
        <taxon>Panpulmonata</taxon>
        <taxon>Sacoglossa</taxon>
        <taxon>Placobranchoidea</taxon>
        <taxon>Plakobranchidae</taxon>
        <taxon>Plakobranchus</taxon>
    </lineage>
</organism>
<accession>A0AAV4AE72</accession>
<keyword evidence="1" id="KW-1133">Transmembrane helix</keyword>
<feature type="transmembrane region" description="Helical" evidence="1">
    <location>
        <begin position="25"/>
        <end position="52"/>
    </location>
</feature>
<keyword evidence="3" id="KW-1185">Reference proteome</keyword>
<evidence type="ECO:0000256" key="1">
    <source>
        <dbReference type="SAM" id="Phobius"/>
    </source>
</evidence>
<dbReference type="Proteomes" id="UP000735302">
    <property type="component" value="Unassembled WGS sequence"/>
</dbReference>
<protein>
    <submittedName>
        <fullName evidence="2">Uncharacterized protein</fullName>
    </submittedName>
</protein>
<keyword evidence="1" id="KW-0472">Membrane</keyword>
<gene>
    <name evidence="2" type="ORF">PoB_003145600</name>
</gene>
<dbReference type="AlphaFoldDB" id="A0AAV4AE72"/>
<evidence type="ECO:0000313" key="2">
    <source>
        <dbReference type="EMBL" id="GFO04951.1"/>
    </source>
</evidence>
<comment type="caution">
    <text evidence="2">The sequence shown here is derived from an EMBL/GenBank/DDBJ whole genome shotgun (WGS) entry which is preliminary data.</text>
</comment>
<name>A0AAV4AE72_9GAST</name>
<proteinExistence type="predicted"/>
<sequence length="108" mass="11940">MVLTVCEASWNLFLRRVTRLRRSCAGTFLVAPTHGAVAITCAPAFFAIILTFTSDMTISLALQIRPLIILAHLKLPCTLTDILTLFSRSRGCTELITSQVPDYEDLRG</sequence>